<keyword evidence="4" id="KW-1185">Reference proteome</keyword>
<feature type="compositionally biased region" description="Basic residues" evidence="1">
    <location>
        <begin position="367"/>
        <end position="377"/>
    </location>
</feature>
<feature type="compositionally biased region" description="Basic residues" evidence="1">
    <location>
        <begin position="660"/>
        <end position="672"/>
    </location>
</feature>
<protein>
    <recommendedName>
        <fullName evidence="2">Transcription initiation factor TFIID subunit 2 TPR repeats domain-containing protein</fullName>
    </recommendedName>
</protein>
<evidence type="ECO:0000313" key="3">
    <source>
        <dbReference type="EMBL" id="KAK3032923.1"/>
    </source>
</evidence>
<dbReference type="GO" id="GO:0003682">
    <property type="term" value="F:chromatin binding"/>
    <property type="evidence" value="ECO:0007669"/>
    <property type="project" value="TreeGrafter"/>
</dbReference>
<feature type="compositionally biased region" description="Basic residues" evidence="1">
    <location>
        <begin position="524"/>
        <end position="536"/>
    </location>
</feature>
<evidence type="ECO:0000256" key="1">
    <source>
        <dbReference type="SAM" id="MobiDB-lite"/>
    </source>
</evidence>
<dbReference type="GO" id="GO:0006367">
    <property type="term" value="P:transcription initiation at RNA polymerase II promoter"/>
    <property type="evidence" value="ECO:0007669"/>
    <property type="project" value="TreeGrafter"/>
</dbReference>
<dbReference type="Pfam" id="PF25577">
    <property type="entry name" value="TPR_TAF2_C"/>
    <property type="match status" value="1"/>
</dbReference>
<feature type="region of interest" description="Disordered" evidence="1">
    <location>
        <begin position="356"/>
        <end position="411"/>
    </location>
</feature>
<feature type="compositionally biased region" description="Basic and acidic residues" evidence="1">
    <location>
        <begin position="607"/>
        <end position="624"/>
    </location>
</feature>
<dbReference type="PANTHER" id="PTHR15137:SF9">
    <property type="entry name" value="TRANSCRIPTION INITIATION FACTOR TFIID SUBUNIT 2"/>
    <property type="match status" value="1"/>
</dbReference>
<dbReference type="GO" id="GO:0000976">
    <property type="term" value="F:transcription cis-regulatory region binding"/>
    <property type="evidence" value="ECO:0007669"/>
    <property type="project" value="TreeGrafter"/>
</dbReference>
<dbReference type="EMBL" id="JAVXUP010000250">
    <property type="protein sequence ID" value="KAK3032923.1"/>
    <property type="molecule type" value="Genomic_DNA"/>
</dbReference>
<proteinExistence type="predicted"/>
<feature type="compositionally biased region" description="Basic and acidic residues" evidence="1">
    <location>
        <begin position="385"/>
        <end position="397"/>
    </location>
</feature>
<evidence type="ECO:0000313" key="4">
    <source>
        <dbReference type="Proteomes" id="UP001188597"/>
    </source>
</evidence>
<dbReference type="InterPro" id="IPR057991">
    <property type="entry name" value="TPR_TAF2_C"/>
</dbReference>
<comment type="caution">
    <text evidence="3">The sequence shown here is derived from an EMBL/GenBank/DDBJ whole genome shotgun (WGS) entry which is preliminary data.</text>
</comment>
<feature type="compositionally biased region" description="Basic and acidic residues" evidence="1">
    <location>
        <begin position="537"/>
        <end position="550"/>
    </location>
</feature>
<feature type="compositionally biased region" description="Polar residues" evidence="1">
    <location>
        <begin position="460"/>
        <end position="469"/>
    </location>
</feature>
<dbReference type="PANTHER" id="PTHR15137">
    <property type="entry name" value="TRANSCRIPTION INITIATION FACTOR TFIID"/>
    <property type="match status" value="1"/>
</dbReference>
<dbReference type="GO" id="GO:0016251">
    <property type="term" value="F:RNA polymerase II general transcription initiation factor activity"/>
    <property type="evidence" value="ECO:0007669"/>
    <property type="project" value="TreeGrafter"/>
</dbReference>
<sequence length="672" mass="74294">MAWRSNCNTLNRMYNDNNGNSYSDVFWLAALVQSIGELEFGKQNVLFLSSLLKRVDRLLQFDRLMPSYNGVLTVSCIRTLTQIALKLSGLIPLDRVLDLIKPFRGNKSPWQVHIEATKALLDLEFYSKGIDAALMLFIKYLEEELSLRGQVKLGVHSLRLCQIRGGSGSDHDVKSETLVALLRLLESPLAFNNVILRHYLFCIMQVLARRPPTLFGVPRDESLRMGHAETCTELKNIFAALVKQSKAPEAPLDAFNLPYGGVVESEAGKADTIFDIHEASQPLVDLTRDNLLNAEVVREASTTSVSCEPGQRVVNLPYGGTVSSDPPREPDTVANGHEQQKQVVNLLYEGMVLPATPREDTVSNSRERKKPVVRIKVKQSAASSRAEDADATVEKSRGASSSMSVDAPQRNSMEIATVSNQNLEDVNSCHDVGSRVTASIGSAKLASDGDELVKELQCTAESSKVSQVSPPDDRLSPHVMKNADTHKSKFASLQSLSVARNDLDSGSLAVDNPLLHDKEEDKKQKKKDKDKKRKRDDHKSKRDDPEYLERKRLKKAKKQKEKEMAKLLSSDAKESLVDIVNEREKSMSEFQTKKDDAETSLAIVGGEEGKEASEELNSTRDDPGNKAASLQFKLGEPGGSKPVIKRLDTSGDAPEGNSSHKLKIRIKSRTKP</sequence>
<organism evidence="3 4">
    <name type="scientific">Escallonia herrerae</name>
    <dbReference type="NCBI Taxonomy" id="1293975"/>
    <lineage>
        <taxon>Eukaryota</taxon>
        <taxon>Viridiplantae</taxon>
        <taxon>Streptophyta</taxon>
        <taxon>Embryophyta</taxon>
        <taxon>Tracheophyta</taxon>
        <taxon>Spermatophyta</taxon>
        <taxon>Magnoliopsida</taxon>
        <taxon>eudicotyledons</taxon>
        <taxon>Gunneridae</taxon>
        <taxon>Pentapetalae</taxon>
        <taxon>asterids</taxon>
        <taxon>campanulids</taxon>
        <taxon>Escalloniales</taxon>
        <taxon>Escalloniaceae</taxon>
        <taxon>Escallonia</taxon>
    </lineage>
</organism>
<feature type="region of interest" description="Disordered" evidence="1">
    <location>
        <begin position="504"/>
        <end position="572"/>
    </location>
</feature>
<feature type="domain" description="Transcription initiation factor TFIID subunit 2 TPR repeats" evidence="2">
    <location>
        <begin position="14"/>
        <end position="180"/>
    </location>
</feature>
<feature type="compositionally biased region" description="Basic and acidic residues" evidence="1">
    <location>
        <begin position="514"/>
        <end position="523"/>
    </location>
</feature>
<feature type="compositionally biased region" description="Polar residues" evidence="1">
    <location>
        <begin position="398"/>
        <end position="411"/>
    </location>
</feature>
<dbReference type="Proteomes" id="UP001188597">
    <property type="component" value="Unassembled WGS sequence"/>
</dbReference>
<feature type="region of interest" description="Disordered" evidence="1">
    <location>
        <begin position="460"/>
        <end position="479"/>
    </location>
</feature>
<name>A0AA89BAA9_9ASTE</name>
<feature type="compositionally biased region" description="Basic and acidic residues" evidence="1">
    <location>
        <begin position="560"/>
        <end position="572"/>
    </location>
</feature>
<dbReference type="AlphaFoldDB" id="A0AA89BAA9"/>
<feature type="region of interest" description="Disordered" evidence="1">
    <location>
        <begin position="605"/>
        <end position="672"/>
    </location>
</feature>
<accession>A0AA89BAA9</accession>
<evidence type="ECO:0000259" key="2">
    <source>
        <dbReference type="Pfam" id="PF25577"/>
    </source>
</evidence>
<gene>
    <name evidence="3" type="ORF">RJ639_036504</name>
</gene>
<dbReference type="InterPro" id="IPR037813">
    <property type="entry name" value="TAF2"/>
</dbReference>
<dbReference type="GO" id="GO:0005669">
    <property type="term" value="C:transcription factor TFIID complex"/>
    <property type="evidence" value="ECO:0007669"/>
    <property type="project" value="InterPro"/>
</dbReference>
<reference evidence="3" key="1">
    <citation type="submission" date="2022-12" db="EMBL/GenBank/DDBJ databases">
        <title>Draft genome assemblies for two species of Escallonia (Escalloniales).</title>
        <authorList>
            <person name="Chanderbali A."/>
            <person name="Dervinis C."/>
            <person name="Anghel I."/>
            <person name="Soltis D."/>
            <person name="Soltis P."/>
            <person name="Zapata F."/>
        </authorList>
    </citation>
    <scope>NUCLEOTIDE SEQUENCE</scope>
    <source>
        <strain evidence="3">UCBG64.0493</strain>
        <tissue evidence="3">Leaf</tissue>
    </source>
</reference>